<protein>
    <recommendedName>
        <fullName evidence="3">Aldose 1-epimerase</fullName>
    </recommendedName>
</protein>
<evidence type="ECO:0000313" key="1">
    <source>
        <dbReference type="EMBL" id="RLP82157.1"/>
    </source>
</evidence>
<evidence type="ECO:0000313" key="2">
    <source>
        <dbReference type="Proteomes" id="UP000269438"/>
    </source>
</evidence>
<dbReference type="GO" id="GO:0030246">
    <property type="term" value="F:carbohydrate binding"/>
    <property type="evidence" value="ECO:0007669"/>
    <property type="project" value="InterPro"/>
</dbReference>
<evidence type="ECO:0008006" key="3">
    <source>
        <dbReference type="Google" id="ProtNLM"/>
    </source>
</evidence>
<dbReference type="AlphaFoldDB" id="A0A3L7AP82"/>
<dbReference type="GO" id="GO:0005975">
    <property type="term" value="P:carbohydrate metabolic process"/>
    <property type="evidence" value="ECO:0007669"/>
    <property type="project" value="InterPro"/>
</dbReference>
<name>A0A3L7AP82_9MICO</name>
<dbReference type="InterPro" id="IPR014718">
    <property type="entry name" value="GH-type_carb-bd"/>
</dbReference>
<dbReference type="InterPro" id="IPR011013">
    <property type="entry name" value="Gal_mutarotase_sf_dom"/>
</dbReference>
<accession>A0A3L7AP82</accession>
<organism evidence="1 2">
    <name type="scientific">Mycetocola lacteus</name>
    <dbReference type="NCBI Taxonomy" id="76637"/>
    <lineage>
        <taxon>Bacteria</taxon>
        <taxon>Bacillati</taxon>
        <taxon>Actinomycetota</taxon>
        <taxon>Actinomycetes</taxon>
        <taxon>Micrococcales</taxon>
        <taxon>Microbacteriaceae</taxon>
        <taxon>Mycetocola</taxon>
    </lineage>
</organism>
<gene>
    <name evidence="1" type="ORF">D9V34_10095</name>
</gene>
<dbReference type="SUPFAM" id="SSF74650">
    <property type="entry name" value="Galactose mutarotase-like"/>
    <property type="match status" value="1"/>
</dbReference>
<dbReference type="Proteomes" id="UP000269438">
    <property type="component" value="Unassembled WGS sequence"/>
</dbReference>
<sequence length="298" mass="32175">MPVPSAPALDSTGISQAPDSHTLVSLTRDSLGARIDPIGARLDSLIYSQDGGDPVELLYRREPEPDLPTDAPGSNGQWHRRYAGGWHTLVPHSGDERTVDGVAQPFHGEAAWKTWRVSAASGTAARVHASVTLDTVPIQLERVFELFETTLRITQRATNLGERPQPISWAEHPAFAPPLVGPGLSITLGESVLPLHIPTPPETHGAFAAYPCGPTGRAVLDNPVAGLRATLEWDAELFPYAFIWQEHRASQGSPWHGIADVLAVEPSVRPYDPEDERLGPLVINPGDTIETAFTLTLS</sequence>
<reference evidence="1 2" key="1">
    <citation type="submission" date="2018-10" db="EMBL/GenBank/DDBJ databases">
        <authorList>
            <person name="Li J."/>
        </authorList>
    </citation>
    <scope>NUCLEOTIDE SEQUENCE [LARGE SCALE GENOMIC DNA]</scope>
    <source>
        <strain evidence="1 2">JCM 11654</strain>
    </source>
</reference>
<proteinExistence type="predicted"/>
<dbReference type="Gene3D" id="2.70.98.10">
    <property type="match status" value="1"/>
</dbReference>
<comment type="caution">
    <text evidence="1">The sequence shown here is derived from an EMBL/GenBank/DDBJ whole genome shotgun (WGS) entry which is preliminary data.</text>
</comment>
<keyword evidence="2" id="KW-1185">Reference proteome</keyword>
<dbReference type="GO" id="GO:0003824">
    <property type="term" value="F:catalytic activity"/>
    <property type="evidence" value="ECO:0007669"/>
    <property type="project" value="InterPro"/>
</dbReference>
<dbReference type="EMBL" id="RCUY01000009">
    <property type="protein sequence ID" value="RLP82157.1"/>
    <property type="molecule type" value="Genomic_DNA"/>
</dbReference>